<keyword evidence="2" id="KW-0121">Carboxypeptidase</keyword>
<evidence type="ECO:0000259" key="6">
    <source>
        <dbReference type="Pfam" id="PF02016"/>
    </source>
</evidence>
<feature type="domain" description="LD-carboxypeptidase C-terminal" evidence="7">
    <location>
        <begin position="170"/>
        <end position="264"/>
    </location>
</feature>
<dbReference type="CDD" id="cd07025">
    <property type="entry name" value="Peptidase_S66"/>
    <property type="match status" value="1"/>
</dbReference>
<evidence type="ECO:0000256" key="2">
    <source>
        <dbReference type="ARBA" id="ARBA00022645"/>
    </source>
</evidence>
<evidence type="ECO:0000256" key="3">
    <source>
        <dbReference type="ARBA" id="ARBA00022670"/>
    </source>
</evidence>
<dbReference type="Pfam" id="PF02016">
    <property type="entry name" value="Peptidase_S66"/>
    <property type="match status" value="1"/>
</dbReference>
<dbReference type="SUPFAM" id="SSF141986">
    <property type="entry name" value="LD-carboxypeptidase A C-terminal domain-like"/>
    <property type="match status" value="1"/>
</dbReference>
<name>A0ABT0XXM0_9ACTN</name>
<keyword evidence="4" id="KW-0378">Hydrolase</keyword>
<dbReference type="Pfam" id="PF17676">
    <property type="entry name" value="Peptidase_S66C"/>
    <property type="match status" value="1"/>
</dbReference>
<dbReference type="InterPro" id="IPR029062">
    <property type="entry name" value="Class_I_gatase-like"/>
</dbReference>
<proteinExistence type="inferred from homology"/>
<dbReference type="Gene3D" id="3.50.30.60">
    <property type="entry name" value="LD-carboxypeptidase A C-terminal domain-like"/>
    <property type="match status" value="1"/>
</dbReference>
<evidence type="ECO:0000256" key="1">
    <source>
        <dbReference type="ARBA" id="ARBA00010233"/>
    </source>
</evidence>
<dbReference type="InterPro" id="IPR027478">
    <property type="entry name" value="LdcA_N"/>
</dbReference>
<comment type="caution">
    <text evidence="8">The sequence shown here is derived from an EMBL/GenBank/DDBJ whole genome shotgun (WGS) entry which is preliminary data.</text>
</comment>
<dbReference type="RefSeq" id="WP_251798350.1">
    <property type="nucleotide sequence ID" value="NZ_JAMQOL010000015.1"/>
</dbReference>
<feature type="domain" description="LD-carboxypeptidase N-terminal" evidence="6">
    <location>
        <begin position="22"/>
        <end position="133"/>
    </location>
</feature>
<dbReference type="PANTHER" id="PTHR30237">
    <property type="entry name" value="MURAMOYLTETRAPEPTIDE CARBOXYPEPTIDASE"/>
    <property type="match status" value="1"/>
</dbReference>
<evidence type="ECO:0000259" key="7">
    <source>
        <dbReference type="Pfam" id="PF17676"/>
    </source>
</evidence>
<dbReference type="PANTHER" id="PTHR30237:SF2">
    <property type="entry name" value="MUREIN TETRAPEPTIDE CARBOXYPEPTIDASE"/>
    <property type="match status" value="1"/>
</dbReference>
<comment type="similarity">
    <text evidence="1">Belongs to the peptidase S66 family.</text>
</comment>
<keyword evidence="9" id="KW-1185">Reference proteome</keyword>
<dbReference type="Gene3D" id="3.40.50.10740">
    <property type="entry name" value="Class I glutamine amidotransferase-like"/>
    <property type="match status" value="1"/>
</dbReference>
<dbReference type="EMBL" id="JAMQOL010000015">
    <property type="protein sequence ID" value="MCM4078521.1"/>
    <property type="molecule type" value="Genomic_DNA"/>
</dbReference>
<evidence type="ECO:0000313" key="8">
    <source>
        <dbReference type="EMBL" id="MCM4078521.1"/>
    </source>
</evidence>
<evidence type="ECO:0000256" key="5">
    <source>
        <dbReference type="ARBA" id="ARBA00022825"/>
    </source>
</evidence>
<sequence length="288" mass="30270">MQTASEYVYIVRPPRLRAGDQVRLVSPTDSPDRADVERTAHWLESLGLKVSVAEHALDAGSGADRIADIDEALRDLSIKAIIAVGRGAYAHRIADDLDFATAAHLPTLLVGFRDCTILHLAFWERAGLAGIYGEPDRSFVAAAFGAEPAVLHSEPDSHTAELTTTGQAAGVLLGGDQEQIATAAGWILPSLHGAILLLEARSLNAAQIDRQLTMLHRTGRLQGLNGVALGRYIDCGPGPVLDVLRDRLSPLGVPILGGLPIGQGAIPLGTPAFLDADAGTLTIEPAVS</sequence>
<dbReference type="InterPro" id="IPR027461">
    <property type="entry name" value="Carboxypeptidase_A_C_sf"/>
</dbReference>
<dbReference type="InterPro" id="IPR040921">
    <property type="entry name" value="Peptidase_S66C"/>
</dbReference>
<dbReference type="InterPro" id="IPR040449">
    <property type="entry name" value="Peptidase_S66_N"/>
</dbReference>
<dbReference type="InterPro" id="IPR003507">
    <property type="entry name" value="S66_fam"/>
</dbReference>
<reference evidence="8 9" key="1">
    <citation type="submission" date="2022-06" db="EMBL/GenBank/DDBJ databases">
        <title>Actinoplanes abujensis sp. nov., isolated from Nigerian arid soil.</title>
        <authorList>
            <person name="Ding P."/>
        </authorList>
    </citation>
    <scope>NUCLEOTIDE SEQUENCE [LARGE SCALE GENOMIC DNA]</scope>
    <source>
        <strain evidence="9">TRM88002</strain>
    </source>
</reference>
<organism evidence="8 9">
    <name type="scientific">Paractinoplanes hotanensis</name>
    <dbReference type="NCBI Taxonomy" id="2906497"/>
    <lineage>
        <taxon>Bacteria</taxon>
        <taxon>Bacillati</taxon>
        <taxon>Actinomycetota</taxon>
        <taxon>Actinomycetes</taxon>
        <taxon>Micromonosporales</taxon>
        <taxon>Micromonosporaceae</taxon>
        <taxon>Paractinoplanes</taxon>
    </lineage>
</organism>
<evidence type="ECO:0000256" key="4">
    <source>
        <dbReference type="ARBA" id="ARBA00022801"/>
    </source>
</evidence>
<evidence type="ECO:0000313" key="9">
    <source>
        <dbReference type="Proteomes" id="UP001523216"/>
    </source>
</evidence>
<dbReference type="SUPFAM" id="SSF52317">
    <property type="entry name" value="Class I glutamine amidotransferase-like"/>
    <property type="match status" value="1"/>
</dbReference>
<dbReference type="Proteomes" id="UP001523216">
    <property type="component" value="Unassembled WGS sequence"/>
</dbReference>
<protein>
    <submittedName>
        <fullName evidence="8">LD-carboxypeptidase</fullName>
    </submittedName>
</protein>
<accession>A0ABT0XXM0</accession>
<keyword evidence="3" id="KW-0645">Protease</keyword>
<gene>
    <name evidence="8" type="ORF">LXN57_13180</name>
</gene>
<keyword evidence="5" id="KW-0720">Serine protease</keyword>